<keyword evidence="1 2" id="KW-0812">Transmembrane</keyword>
<name>A0A1I7JK89_9BURK</name>
<keyword evidence="1" id="KW-1133">Transmembrane helix</keyword>
<dbReference type="Pfam" id="PF13272">
    <property type="entry name" value="Holin_2-3"/>
    <property type="match status" value="1"/>
</dbReference>
<organism evidence="2 3">
    <name type="scientific">Paenacidovorax caeni</name>
    <dbReference type="NCBI Taxonomy" id="343013"/>
    <lineage>
        <taxon>Bacteria</taxon>
        <taxon>Pseudomonadati</taxon>
        <taxon>Pseudomonadota</taxon>
        <taxon>Betaproteobacteria</taxon>
        <taxon>Burkholderiales</taxon>
        <taxon>Comamonadaceae</taxon>
        <taxon>Paenacidovorax</taxon>
    </lineage>
</organism>
<dbReference type="RefSeq" id="WP_199445249.1">
    <property type="nucleotide sequence ID" value="NZ_CYIG01000022.1"/>
</dbReference>
<proteinExistence type="predicted"/>
<feature type="transmembrane region" description="Helical" evidence="1">
    <location>
        <begin position="97"/>
        <end position="119"/>
    </location>
</feature>
<evidence type="ECO:0000313" key="3">
    <source>
        <dbReference type="Proteomes" id="UP000183656"/>
    </source>
</evidence>
<keyword evidence="3" id="KW-1185">Reference proteome</keyword>
<protein>
    <submittedName>
        <fullName evidence="2">Putative 2/3 transmembrane domain holin</fullName>
    </submittedName>
</protein>
<feature type="transmembrane region" description="Helical" evidence="1">
    <location>
        <begin position="41"/>
        <end position="58"/>
    </location>
</feature>
<dbReference type="Proteomes" id="UP000183656">
    <property type="component" value="Unassembled WGS sequence"/>
</dbReference>
<accession>A0A1I7JK89</accession>
<reference evidence="2 3" key="1">
    <citation type="submission" date="2016-10" db="EMBL/GenBank/DDBJ databases">
        <authorList>
            <person name="de Groot N.N."/>
        </authorList>
    </citation>
    <scope>NUCLEOTIDE SEQUENCE [LARGE SCALE GENOMIC DNA]</scope>
    <source>
        <strain evidence="2 3">R-24608</strain>
    </source>
</reference>
<dbReference type="EMBL" id="FPBX01000027">
    <property type="protein sequence ID" value="SFU85573.1"/>
    <property type="molecule type" value="Genomic_DNA"/>
</dbReference>
<dbReference type="AlphaFoldDB" id="A0A1I7JK89"/>
<sequence length="121" mass="13464">MHIKPHIPLWLRAPRNSLFLVLAVVLLACIAVVSPVQLPVALYKLTLITLAAVIGYWLDRALFPYARPDSYLERDWRRGTTEPEGDADFRVVSGYELVFMAAMLRRAVVVGCVVIGVAMGL</sequence>
<dbReference type="InterPro" id="IPR025140">
    <property type="entry name" value="Holin_2-3"/>
</dbReference>
<evidence type="ECO:0000256" key="1">
    <source>
        <dbReference type="SAM" id="Phobius"/>
    </source>
</evidence>
<keyword evidence="1" id="KW-0472">Membrane</keyword>
<dbReference type="STRING" id="343013.SAMN04489707_102735"/>
<evidence type="ECO:0000313" key="2">
    <source>
        <dbReference type="EMBL" id="SFU85573.1"/>
    </source>
</evidence>
<gene>
    <name evidence="2" type="ORF">SAMN04489707_102735</name>
</gene>
<dbReference type="PROSITE" id="PS51257">
    <property type="entry name" value="PROKAR_LIPOPROTEIN"/>
    <property type="match status" value="1"/>
</dbReference>